<comment type="subcellular location">
    <subcellularLocation>
        <location evidence="2">Membrane</location>
        <topology evidence="2">Multi-pass membrane protein</topology>
    </subcellularLocation>
</comment>
<dbReference type="CDD" id="cd17352">
    <property type="entry name" value="MFS_MCT_SLC16"/>
    <property type="match status" value="1"/>
</dbReference>
<dbReference type="InterPro" id="IPR036259">
    <property type="entry name" value="MFS_trans_sf"/>
</dbReference>
<dbReference type="SUPFAM" id="SSF103473">
    <property type="entry name" value="MFS general substrate transporter"/>
    <property type="match status" value="1"/>
</dbReference>
<dbReference type="SUPFAM" id="SSF56281">
    <property type="entry name" value="Metallo-hydrolase/oxidoreductase"/>
    <property type="match status" value="1"/>
</dbReference>
<feature type="transmembrane region" description="Helical" evidence="13">
    <location>
        <begin position="555"/>
        <end position="581"/>
    </location>
</feature>
<dbReference type="GO" id="GO:0016829">
    <property type="term" value="F:lyase activity"/>
    <property type="evidence" value="ECO:0007669"/>
    <property type="project" value="UniProtKB-KW"/>
</dbReference>
<dbReference type="EMBL" id="VCAU01000243">
    <property type="protein sequence ID" value="KAF9882669.1"/>
    <property type="molecule type" value="Genomic_DNA"/>
</dbReference>
<dbReference type="InterPro" id="IPR011701">
    <property type="entry name" value="MFS"/>
</dbReference>
<comment type="similarity">
    <text evidence="3">Belongs to the major facilitator superfamily. Monocarboxylate porter (TC 2.A.1.13) family.</text>
</comment>
<dbReference type="InterPro" id="IPR036866">
    <property type="entry name" value="RibonucZ/Hydroxyglut_hydro"/>
</dbReference>
<keyword evidence="4" id="KW-0813">Transport</keyword>
<organism evidence="15 16">
    <name type="scientific">Aspergillus nanangensis</name>
    <dbReference type="NCBI Taxonomy" id="2582783"/>
    <lineage>
        <taxon>Eukaryota</taxon>
        <taxon>Fungi</taxon>
        <taxon>Dikarya</taxon>
        <taxon>Ascomycota</taxon>
        <taxon>Pezizomycotina</taxon>
        <taxon>Eurotiomycetes</taxon>
        <taxon>Eurotiomycetidae</taxon>
        <taxon>Eurotiales</taxon>
        <taxon>Aspergillaceae</taxon>
        <taxon>Aspergillus</taxon>
        <taxon>Aspergillus subgen. Circumdati</taxon>
    </lineage>
</organism>
<dbReference type="InterPro" id="IPR050327">
    <property type="entry name" value="Proton-linked_MCT"/>
</dbReference>
<dbReference type="InterPro" id="IPR025702">
    <property type="entry name" value="OXD"/>
</dbReference>
<dbReference type="AlphaFoldDB" id="A0AAD4CA51"/>
<feature type="transmembrane region" description="Helical" evidence="13">
    <location>
        <begin position="489"/>
        <end position="507"/>
    </location>
</feature>
<evidence type="ECO:0000256" key="4">
    <source>
        <dbReference type="ARBA" id="ARBA00022448"/>
    </source>
</evidence>
<dbReference type="Gene3D" id="3.60.15.10">
    <property type="entry name" value="Ribonuclease Z/Hydroxyacylglutathione hydrolase-like"/>
    <property type="match status" value="1"/>
</dbReference>
<dbReference type="PANTHER" id="PTHR11360">
    <property type="entry name" value="MONOCARBOXYLATE TRANSPORTER"/>
    <property type="match status" value="1"/>
</dbReference>
<name>A0AAD4CA51_ASPNN</name>
<protein>
    <recommendedName>
        <fullName evidence="14">Metallo-beta-lactamase domain-containing protein</fullName>
    </recommendedName>
</protein>
<keyword evidence="16" id="KW-1185">Reference proteome</keyword>
<dbReference type="GO" id="GO:0022857">
    <property type="term" value="F:transmembrane transporter activity"/>
    <property type="evidence" value="ECO:0007669"/>
    <property type="project" value="InterPro"/>
</dbReference>
<gene>
    <name evidence="15" type="ORF">FE257_005663</name>
</gene>
<evidence type="ECO:0000256" key="2">
    <source>
        <dbReference type="ARBA" id="ARBA00004141"/>
    </source>
</evidence>
<keyword evidence="5" id="KW-0349">Heme</keyword>
<feature type="transmembrane region" description="Helical" evidence="13">
    <location>
        <begin position="301"/>
        <end position="319"/>
    </location>
</feature>
<keyword evidence="11" id="KW-0456">Lyase</keyword>
<evidence type="ECO:0000256" key="12">
    <source>
        <dbReference type="SAM" id="MobiDB-lite"/>
    </source>
</evidence>
<dbReference type="Gene3D" id="1.20.1250.20">
    <property type="entry name" value="MFS general substrate transporter like domains"/>
    <property type="match status" value="2"/>
</dbReference>
<dbReference type="PANTHER" id="PTHR11360:SF224">
    <property type="entry name" value="MAJOR FACILITATOR SUPERFAMILY (MFS) PROFILE DOMAIN-CONTAINING PROTEIN-RELATED"/>
    <property type="match status" value="1"/>
</dbReference>
<keyword evidence="9" id="KW-0408">Iron</keyword>
<dbReference type="Proteomes" id="UP001194746">
    <property type="component" value="Unassembled WGS sequence"/>
</dbReference>
<dbReference type="InterPro" id="IPR001279">
    <property type="entry name" value="Metallo-B-lactamas"/>
</dbReference>
<evidence type="ECO:0000256" key="5">
    <source>
        <dbReference type="ARBA" id="ARBA00022617"/>
    </source>
</evidence>
<evidence type="ECO:0000256" key="9">
    <source>
        <dbReference type="ARBA" id="ARBA00023004"/>
    </source>
</evidence>
<proteinExistence type="inferred from homology"/>
<evidence type="ECO:0000256" key="3">
    <source>
        <dbReference type="ARBA" id="ARBA00006727"/>
    </source>
</evidence>
<sequence length="1034" mass="114402">MTHIGTTTAILNIDGVNLLTDPVFSPAGTEYNFGPIFLKNKDTPALQLKDLPPIDAVLLSHEDHPDNLDEPGRRLLDGRRVLTTMDGAKNLAPRPGVQGLQPWGNRGECTGFILTTETFGVVCDGRPNAIYFSGDTVYMDGLAPRITQRWNVVVAILNFGNAQVDLPTGPLQVTMDGKQGARLFRELQAEILIPMHYESCVHFKQGVQELKASLTEEKVGDKVCCPVAPRKNTMTDTTVEAKASPSSAVDELPPEEGVQGWLCVLGSFLCLFCSFGFLNAIGVFQATYQETFLKEYSASDISWIFSIQVALMWAPGPLYGRVIDTYGPAPVLYPCSFLCVLGLCMTSLADQYYQIFLAQGLCFGIGAGGVFTAAMISVGQWFVRRRGLATGIASSGSSLGGVVFPIFFNRVMAEVGFYGAVRYTALFIGVLLAASCLLVRSRLPRRKWSGDVAWIDMKLFKQKAFALYTLGSFFTMWGLWAPFNYVSSMAINAGFSPTLALYLISILNSTSIPGRIIPPHLGDRIGHFNVLTICAMLTGGSILCLWLPFNYHPSHAGIIVFALVYGFVSGAVVCLLVPCVAKIGDLTTLGQRFGTFQMIISVSCLTGLPTMGAILNRQHNTDYSGLQIFSSCVCLLGSLGLAGATYLLGKSRETWRCLDGSPSQSALARQLDHLIADYPEHVDRIHQDGLPSFPDAKSQIWLAYWKSPEDYEHWWQQGAMSFWEALSDDAGMWREILIVHGDRTQFATNKTRKSGLGHLGPYESVGDKTGYWGCYYHRIPAVTPDNHFPSPVTAPLNPPPTDGIRSGRITMTHFPDNLCFVVEGQDHSRITTHESQHWLENLDKPVTKWMEDLQTAGAENGVLDARMCYEPDSGRFRDSKPQSLNYNRKIQLFYFLDMESMERIGRMNRGHVALRRDFINSYAGDGVLAESGELCLWVETSILRSPDIQCEFISEYVYYSPLQWLVFLLSAAVTKRPSWTEKTYSKPCQASFPSLLPENADPRLNLNFMLDGQEHGTTTPGTTTAREEAPSRIW</sequence>
<comment type="cofactor">
    <cofactor evidence="1">
        <name>heme b</name>
        <dbReference type="ChEBI" id="CHEBI:60344"/>
    </cofactor>
</comment>
<keyword evidence="6 13" id="KW-0812">Transmembrane</keyword>
<feature type="transmembrane region" description="Helical" evidence="13">
    <location>
        <begin position="331"/>
        <end position="349"/>
    </location>
</feature>
<dbReference type="GO" id="GO:0046872">
    <property type="term" value="F:metal ion binding"/>
    <property type="evidence" value="ECO:0007669"/>
    <property type="project" value="UniProtKB-KW"/>
</dbReference>
<reference evidence="15" key="2">
    <citation type="submission" date="2020-02" db="EMBL/GenBank/DDBJ databases">
        <authorList>
            <person name="Gilchrist C.L.M."/>
            <person name="Chooi Y.-H."/>
        </authorList>
    </citation>
    <scope>NUCLEOTIDE SEQUENCE</scope>
    <source>
        <strain evidence="15">MST-FP2251</strain>
    </source>
</reference>
<evidence type="ECO:0000256" key="8">
    <source>
        <dbReference type="ARBA" id="ARBA00022989"/>
    </source>
</evidence>
<evidence type="ECO:0000259" key="14">
    <source>
        <dbReference type="Pfam" id="PF12706"/>
    </source>
</evidence>
<accession>A0AAD4CA51</accession>
<feature type="transmembrane region" description="Helical" evidence="13">
    <location>
        <begin position="355"/>
        <end position="376"/>
    </location>
</feature>
<evidence type="ECO:0000313" key="16">
    <source>
        <dbReference type="Proteomes" id="UP001194746"/>
    </source>
</evidence>
<dbReference type="Pfam" id="PF13816">
    <property type="entry name" value="Dehydratase_hem"/>
    <property type="match status" value="1"/>
</dbReference>
<evidence type="ECO:0000313" key="15">
    <source>
        <dbReference type="EMBL" id="KAF9882669.1"/>
    </source>
</evidence>
<evidence type="ECO:0000256" key="1">
    <source>
        <dbReference type="ARBA" id="ARBA00001970"/>
    </source>
</evidence>
<feature type="transmembrane region" description="Helical" evidence="13">
    <location>
        <begin position="627"/>
        <end position="648"/>
    </location>
</feature>
<feature type="transmembrane region" description="Helical" evidence="13">
    <location>
        <begin position="261"/>
        <end position="281"/>
    </location>
</feature>
<feature type="transmembrane region" description="Helical" evidence="13">
    <location>
        <begin position="593"/>
        <end position="615"/>
    </location>
</feature>
<dbReference type="Pfam" id="PF12706">
    <property type="entry name" value="Lactamase_B_2"/>
    <property type="match status" value="1"/>
</dbReference>
<feature type="transmembrane region" description="Helical" evidence="13">
    <location>
        <begin position="465"/>
        <end position="483"/>
    </location>
</feature>
<feature type="transmembrane region" description="Helical" evidence="13">
    <location>
        <begin position="528"/>
        <end position="549"/>
    </location>
</feature>
<keyword evidence="7" id="KW-0479">Metal-binding</keyword>
<evidence type="ECO:0000256" key="13">
    <source>
        <dbReference type="SAM" id="Phobius"/>
    </source>
</evidence>
<feature type="transmembrane region" description="Helical" evidence="13">
    <location>
        <begin position="388"/>
        <end position="408"/>
    </location>
</feature>
<comment type="caution">
    <text evidence="15">The sequence shown here is derived from an EMBL/GenBank/DDBJ whole genome shotgun (WGS) entry which is preliminary data.</text>
</comment>
<keyword evidence="8 13" id="KW-1133">Transmembrane helix</keyword>
<evidence type="ECO:0000256" key="11">
    <source>
        <dbReference type="ARBA" id="ARBA00023239"/>
    </source>
</evidence>
<evidence type="ECO:0000256" key="7">
    <source>
        <dbReference type="ARBA" id="ARBA00022723"/>
    </source>
</evidence>
<dbReference type="Pfam" id="PF07690">
    <property type="entry name" value="MFS_1"/>
    <property type="match status" value="1"/>
</dbReference>
<reference evidence="15" key="1">
    <citation type="journal article" date="2019" name="Beilstein J. Org. Chem.">
        <title>Nanangenines: drimane sesquiterpenoids as the dominant metabolite cohort of a novel Australian fungus, Aspergillus nanangensis.</title>
        <authorList>
            <person name="Lacey H.J."/>
            <person name="Gilchrist C.L.M."/>
            <person name="Crombie A."/>
            <person name="Kalaitzis J.A."/>
            <person name="Vuong D."/>
            <person name="Rutledge P.J."/>
            <person name="Turner P."/>
            <person name="Pitt J.I."/>
            <person name="Lacey E."/>
            <person name="Chooi Y.H."/>
            <person name="Piggott A.M."/>
        </authorList>
    </citation>
    <scope>NUCLEOTIDE SEQUENCE</scope>
    <source>
        <strain evidence="15">MST-FP2251</strain>
    </source>
</reference>
<feature type="transmembrane region" description="Helical" evidence="13">
    <location>
        <begin position="420"/>
        <end position="439"/>
    </location>
</feature>
<feature type="region of interest" description="Disordered" evidence="12">
    <location>
        <begin position="1013"/>
        <end position="1034"/>
    </location>
</feature>
<keyword evidence="10 13" id="KW-0472">Membrane</keyword>
<feature type="compositionally biased region" description="Basic and acidic residues" evidence="12">
    <location>
        <begin position="1025"/>
        <end position="1034"/>
    </location>
</feature>
<feature type="domain" description="Metallo-beta-lactamase" evidence="14">
    <location>
        <begin position="17"/>
        <end position="197"/>
    </location>
</feature>
<dbReference type="GO" id="GO:0016020">
    <property type="term" value="C:membrane"/>
    <property type="evidence" value="ECO:0007669"/>
    <property type="project" value="UniProtKB-SubCell"/>
</dbReference>
<evidence type="ECO:0000256" key="10">
    <source>
        <dbReference type="ARBA" id="ARBA00023136"/>
    </source>
</evidence>
<evidence type="ECO:0000256" key="6">
    <source>
        <dbReference type="ARBA" id="ARBA00022692"/>
    </source>
</evidence>